<organism evidence="3 4">
    <name type="scientific">Chromobacterium violaceum</name>
    <dbReference type="NCBI Taxonomy" id="536"/>
    <lineage>
        <taxon>Bacteria</taxon>
        <taxon>Pseudomonadati</taxon>
        <taxon>Pseudomonadota</taxon>
        <taxon>Betaproteobacteria</taxon>
        <taxon>Neisseriales</taxon>
        <taxon>Chromobacteriaceae</taxon>
        <taxon>Chromobacterium</taxon>
    </lineage>
</organism>
<feature type="coiled-coil region" evidence="1">
    <location>
        <begin position="56"/>
        <end position="83"/>
    </location>
</feature>
<evidence type="ECO:0008006" key="5">
    <source>
        <dbReference type="Google" id="ProtNLM"/>
    </source>
</evidence>
<feature type="region of interest" description="Disordered" evidence="2">
    <location>
        <begin position="1"/>
        <end position="24"/>
    </location>
</feature>
<gene>
    <name evidence="3" type="ORF">CBW21_01790</name>
</gene>
<sequence>MSNITPLTPPNPSTTNQSADARKPSHLPATVAALVELDQIVAKLQNPLTHHSPSALRLLVERLAELNQDIEQALSASNQTLARASEGMQSLLNLLRMADGTPLPARQLFSLLTPLHQEVLRARYQLVGKV</sequence>
<evidence type="ECO:0000256" key="2">
    <source>
        <dbReference type="SAM" id="MobiDB-lite"/>
    </source>
</evidence>
<accession>A0A202BEX3</accession>
<name>A0A202BEX3_CHRVL</name>
<dbReference type="InterPro" id="IPR009957">
    <property type="entry name" value="DUF1484"/>
</dbReference>
<dbReference type="Proteomes" id="UP000196342">
    <property type="component" value="Unassembled WGS sequence"/>
</dbReference>
<dbReference type="EMBL" id="NHOO01000002">
    <property type="protein sequence ID" value="OVE50009.1"/>
    <property type="molecule type" value="Genomic_DNA"/>
</dbReference>
<keyword evidence="4" id="KW-1185">Reference proteome</keyword>
<dbReference type="RefSeq" id="WP_087697142.1">
    <property type="nucleotide sequence ID" value="NZ_NHOO01000002.1"/>
</dbReference>
<reference evidence="3 4" key="1">
    <citation type="submission" date="2017-05" db="EMBL/GenBank/DDBJ databases">
        <title>Chromobacterium violaceum GHPS1 isolated from Hydrocarbon polluted soil in French Guiana display an awesome secondary metabolite arsenal and a battery of drug and heavy-metal-resistance and detoxification of xenobiotics proteins.</title>
        <authorList>
            <person name="Belbahri L."/>
        </authorList>
    </citation>
    <scope>NUCLEOTIDE SEQUENCE [LARGE SCALE GENOMIC DNA]</scope>
    <source>
        <strain evidence="3 4">GHPS1</strain>
    </source>
</reference>
<dbReference type="AlphaFoldDB" id="A0A202BEX3"/>
<proteinExistence type="predicted"/>
<evidence type="ECO:0000313" key="4">
    <source>
        <dbReference type="Proteomes" id="UP000196342"/>
    </source>
</evidence>
<keyword evidence="1" id="KW-0175">Coiled coil</keyword>
<comment type="caution">
    <text evidence="3">The sequence shown here is derived from an EMBL/GenBank/DDBJ whole genome shotgun (WGS) entry which is preliminary data.</text>
</comment>
<evidence type="ECO:0000256" key="1">
    <source>
        <dbReference type="SAM" id="Coils"/>
    </source>
</evidence>
<evidence type="ECO:0000313" key="3">
    <source>
        <dbReference type="EMBL" id="OVE50009.1"/>
    </source>
</evidence>
<protein>
    <recommendedName>
        <fullName evidence="5">DUF1484 domain-containing protein</fullName>
    </recommendedName>
</protein>
<dbReference type="Pfam" id="PF07363">
    <property type="entry name" value="DUF1484"/>
    <property type="match status" value="1"/>
</dbReference>